<accession>M1T4Q3</accession>
<evidence type="ECO:0000313" key="2">
    <source>
        <dbReference type="Proteomes" id="UP000103127"/>
    </source>
</evidence>
<protein>
    <submittedName>
        <fullName evidence="1">Uncharacterized protein</fullName>
    </submittedName>
</protein>
<dbReference type="Proteomes" id="UP000103127">
    <property type="component" value="Genome"/>
</dbReference>
<proteinExistence type="predicted"/>
<organism evidence="1 2">
    <name type="scientific">Rock bream iridovirus</name>
    <dbReference type="NCBI Taxonomy" id="263891"/>
    <lineage>
        <taxon>Viruses</taxon>
        <taxon>Varidnaviria</taxon>
        <taxon>Bamfordvirae</taxon>
        <taxon>Nucleocytoviricota</taxon>
        <taxon>Megaviricetes</taxon>
        <taxon>Pimascovirales</taxon>
        <taxon>Pimascovirales incertae sedis</taxon>
        <taxon>Iridoviridae</taxon>
        <taxon>Alphairidovirinae</taxon>
        <taxon>Megalocytivirus</taxon>
        <taxon>Megalocytivirus pagrus1</taxon>
        <taxon>Infectious spleen and kidney necrosis virus</taxon>
    </lineage>
</organism>
<name>M1T4Q3_ISKNV</name>
<reference evidence="1 2" key="1">
    <citation type="journal article" date="2014" name="BMC Genomics">
        <title>In-depth profiling and analysis of host and viral microRNAs in Japanese flounder (Paralichthys olivaceus) infected with megalocytivirus reveal involvement of microRNAs in host-virus interaction in teleost fish.</title>
        <authorList>
            <person name="Zhang B.C."/>
            <person name="Zhang J."/>
            <person name="Sun L."/>
        </authorList>
    </citation>
    <scope>NUCLEOTIDE SEQUENCE [LARGE SCALE GENOMIC DNA]</scope>
    <source>
        <strain evidence="1">RBIV-C1</strain>
    </source>
</reference>
<dbReference type="EMBL" id="KC244182">
    <property type="protein sequence ID" value="AGG37945.1"/>
    <property type="molecule type" value="Genomic_DNA"/>
</dbReference>
<evidence type="ECO:0000313" key="1">
    <source>
        <dbReference type="EMBL" id="AGG37945.1"/>
    </source>
</evidence>
<sequence>MACVGPVPVARQRKVQYQGVIREHCHVRRGTHIITCSAILI</sequence>